<feature type="domain" description="SprT-like" evidence="16">
    <location>
        <begin position="49"/>
        <end position="217"/>
    </location>
</feature>
<sequence>MDSDLLLAMKLQEEENKKQAKKPSEKLSSKSSSSDSIVSSQWEIYDPNPDIYTLFQVFNAKFFWNQLGCVEVKWSTRMYSCAGTTTYKGMRGCIVTLSLPLLKLRPRKDLVETLLHEMIHAYLFVADRNREREEHGPKFHSHMDRINKAAGTHITVYHSFHDEVRHYKTHWWRCNGPCQFKHPYYGLVKRSMNRAPGPNDFWFEEHRVTCGGEFIKVKEPDGFKSRKSKKVQAEKENSGKLQSLNTFFSSPQPSKHKSTPNTSAMNKLTGIGDNKANVEKFGKINKGSGIKGTSPKSGKQLTLDTFLTPCKLNSTYKNDTINKSNGIQNNYTTVNKINKTNNISGFKVNRFTKCSGKQQNLDKFISPAKTTPTSNIGTMNNVKGTENNKASVEKFGKANNVHGFKGLSQPSGMKKPGRTGRSFGANGGGGTALLSNRGGTLMERPRAGPSSSFAKNETQQSPVSPKKPIQQKPIQAFSGKGQVLDPNCKPNEIDRANSRLLKLFPESNSSTNIENNPSKKPKLDIAGSISLLDDSDNEPFVNCPVCNIKLREDEVNDHLDECMNLEAITNYINGTVIIEDDDEEDEETASESGSLNVNCPICDYKCSTKTINSHLDECLQNA</sequence>
<feature type="domain" description="UBZ4-type" evidence="17">
    <location>
        <begin position="596"/>
        <end position="619"/>
    </location>
</feature>
<evidence type="ECO:0000256" key="7">
    <source>
        <dbReference type="ARBA" id="ARBA00022763"/>
    </source>
</evidence>
<comment type="caution">
    <text evidence="18">The sequence shown here is derived from an EMBL/GenBank/DDBJ whole genome shotgun (WGS) entry which is preliminary data.</text>
</comment>
<keyword evidence="7" id="KW-0227">DNA damage</keyword>
<evidence type="ECO:0000256" key="10">
    <source>
        <dbReference type="ARBA" id="ARBA00022833"/>
    </source>
</evidence>
<evidence type="ECO:0000259" key="17">
    <source>
        <dbReference type="SMART" id="SM00734"/>
    </source>
</evidence>
<comment type="subcellular location">
    <subcellularLocation>
        <location evidence="2">Chromosome</location>
    </subcellularLocation>
    <subcellularLocation>
        <location evidence="1">Nucleus</location>
    </subcellularLocation>
</comment>
<dbReference type="GO" id="GO:0008270">
    <property type="term" value="F:zinc ion binding"/>
    <property type="evidence" value="ECO:0007669"/>
    <property type="project" value="UniProtKB-KW"/>
</dbReference>
<protein>
    <recommendedName>
        <fullName evidence="14">Protein with SprT-like domain at the N terminus</fullName>
    </recommendedName>
</protein>
<feature type="domain" description="UBZ4-type" evidence="17">
    <location>
        <begin position="540"/>
        <end position="563"/>
    </location>
</feature>
<dbReference type="SMART" id="SM00731">
    <property type="entry name" value="SprT"/>
    <property type="match status" value="1"/>
</dbReference>
<dbReference type="InterPro" id="IPR006642">
    <property type="entry name" value="Rad18_UBZ4"/>
</dbReference>
<dbReference type="PANTHER" id="PTHR21220">
    <property type="entry name" value="DNA-DEPENDENT METALLOPROTEASE SPRTN"/>
    <property type="match status" value="1"/>
</dbReference>
<evidence type="ECO:0000313" key="19">
    <source>
        <dbReference type="Proteomes" id="UP001461498"/>
    </source>
</evidence>
<feature type="compositionally biased region" description="Polar residues" evidence="15">
    <location>
        <begin position="449"/>
        <end position="463"/>
    </location>
</feature>
<dbReference type="GO" id="GO:0006508">
    <property type="term" value="P:proteolysis"/>
    <property type="evidence" value="ECO:0007669"/>
    <property type="project" value="UniProtKB-KW"/>
</dbReference>
<comment type="similarity">
    <text evidence="3">Belongs to the Spartan family.</text>
</comment>
<dbReference type="EMBL" id="JAPXFL010000004">
    <property type="protein sequence ID" value="KAK9508064.1"/>
    <property type="molecule type" value="Genomic_DNA"/>
</dbReference>
<evidence type="ECO:0000256" key="11">
    <source>
        <dbReference type="ARBA" id="ARBA00023049"/>
    </source>
</evidence>
<evidence type="ECO:0000256" key="1">
    <source>
        <dbReference type="ARBA" id="ARBA00004123"/>
    </source>
</evidence>
<gene>
    <name evidence="18" type="ORF">O3M35_007808</name>
</gene>
<feature type="region of interest" description="Disordered" evidence="15">
    <location>
        <begin position="244"/>
        <end position="264"/>
    </location>
</feature>
<feature type="region of interest" description="Disordered" evidence="15">
    <location>
        <begin position="14"/>
        <end position="33"/>
    </location>
</feature>
<keyword evidence="12" id="KW-0234">DNA repair</keyword>
<dbReference type="Proteomes" id="UP001461498">
    <property type="component" value="Unassembled WGS sequence"/>
</dbReference>
<keyword evidence="19" id="KW-1185">Reference proteome</keyword>
<evidence type="ECO:0000256" key="5">
    <source>
        <dbReference type="ARBA" id="ARBA00022670"/>
    </source>
</evidence>
<keyword evidence="11" id="KW-0482">Metalloprotease</keyword>
<dbReference type="InterPro" id="IPR055220">
    <property type="entry name" value="SPRTN_ZBD"/>
</dbReference>
<feature type="region of interest" description="Disordered" evidence="15">
    <location>
        <begin position="435"/>
        <end position="470"/>
    </location>
</feature>
<dbReference type="InterPro" id="IPR006640">
    <property type="entry name" value="SprT-like_domain"/>
</dbReference>
<organism evidence="18 19">
    <name type="scientific">Rhynocoris fuscipes</name>
    <dbReference type="NCBI Taxonomy" id="488301"/>
    <lineage>
        <taxon>Eukaryota</taxon>
        <taxon>Metazoa</taxon>
        <taxon>Ecdysozoa</taxon>
        <taxon>Arthropoda</taxon>
        <taxon>Hexapoda</taxon>
        <taxon>Insecta</taxon>
        <taxon>Pterygota</taxon>
        <taxon>Neoptera</taxon>
        <taxon>Paraneoptera</taxon>
        <taxon>Hemiptera</taxon>
        <taxon>Heteroptera</taxon>
        <taxon>Panheteroptera</taxon>
        <taxon>Cimicomorpha</taxon>
        <taxon>Reduviidae</taxon>
        <taxon>Harpactorinae</taxon>
        <taxon>Harpactorini</taxon>
        <taxon>Rhynocoris</taxon>
    </lineage>
</organism>
<evidence type="ECO:0000256" key="6">
    <source>
        <dbReference type="ARBA" id="ARBA00022723"/>
    </source>
</evidence>
<dbReference type="PANTHER" id="PTHR21220:SF0">
    <property type="entry name" value="DNA-DEPENDENT METALLOPROTEASE SPRTN"/>
    <property type="match status" value="1"/>
</dbReference>
<evidence type="ECO:0000256" key="14">
    <source>
        <dbReference type="ARBA" id="ARBA00030396"/>
    </source>
</evidence>
<evidence type="ECO:0000256" key="4">
    <source>
        <dbReference type="ARBA" id="ARBA00022454"/>
    </source>
</evidence>
<evidence type="ECO:0000256" key="9">
    <source>
        <dbReference type="ARBA" id="ARBA00022801"/>
    </source>
</evidence>
<keyword evidence="6" id="KW-0479">Metal-binding</keyword>
<keyword evidence="4" id="KW-0158">Chromosome</keyword>
<keyword evidence="8" id="KW-0863">Zinc-finger</keyword>
<dbReference type="AlphaFoldDB" id="A0AAW1DDA8"/>
<evidence type="ECO:0000256" key="15">
    <source>
        <dbReference type="SAM" id="MobiDB-lite"/>
    </source>
</evidence>
<evidence type="ECO:0000256" key="8">
    <source>
        <dbReference type="ARBA" id="ARBA00022771"/>
    </source>
</evidence>
<dbReference type="GO" id="GO:0003697">
    <property type="term" value="F:single-stranded DNA binding"/>
    <property type="evidence" value="ECO:0007669"/>
    <property type="project" value="InterPro"/>
</dbReference>
<name>A0AAW1DDA8_9HEMI</name>
<dbReference type="GO" id="GO:0004222">
    <property type="term" value="F:metalloendopeptidase activity"/>
    <property type="evidence" value="ECO:0007669"/>
    <property type="project" value="InterPro"/>
</dbReference>
<dbReference type="Gene3D" id="3.30.160.60">
    <property type="entry name" value="Classic Zinc Finger"/>
    <property type="match status" value="2"/>
</dbReference>
<dbReference type="GO" id="GO:0005634">
    <property type="term" value="C:nucleus"/>
    <property type="evidence" value="ECO:0007669"/>
    <property type="project" value="UniProtKB-SubCell"/>
</dbReference>
<evidence type="ECO:0000256" key="13">
    <source>
        <dbReference type="ARBA" id="ARBA00023242"/>
    </source>
</evidence>
<evidence type="ECO:0000256" key="12">
    <source>
        <dbReference type="ARBA" id="ARBA00023204"/>
    </source>
</evidence>
<keyword evidence="10" id="KW-0862">Zinc</keyword>
<keyword evidence="5" id="KW-0645">Protease</keyword>
<reference evidence="18 19" key="1">
    <citation type="submission" date="2022-12" db="EMBL/GenBank/DDBJ databases">
        <title>Chromosome-level genome assembly of true bugs.</title>
        <authorList>
            <person name="Ma L."/>
            <person name="Li H."/>
        </authorList>
    </citation>
    <scope>NUCLEOTIDE SEQUENCE [LARGE SCALE GENOMIC DNA]</scope>
    <source>
        <strain evidence="18">Lab_2022b</strain>
    </source>
</reference>
<evidence type="ECO:0000256" key="3">
    <source>
        <dbReference type="ARBA" id="ARBA00010724"/>
    </source>
</evidence>
<keyword evidence="9" id="KW-0378">Hydrolase</keyword>
<feature type="compositionally biased region" description="Basic and acidic residues" evidence="15">
    <location>
        <begin position="14"/>
        <end position="28"/>
    </location>
</feature>
<dbReference type="GO" id="GO:0006281">
    <property type="term" value="P:DNA repair"/>
    <property type="evidence" value="ECO:0007669"/>
    <property type="project" value="UniProtKB-KW"/>
</dbReference>
<evidence type="ECO:0000313" key="18">
    <source>
        <dbReference type="EMBL" id="KAK9508064.1"/>
    </source>
</evidence>
<dbReference type="SMART" id="SM00734">
    <property type="entry name" value="ZnF_Rad18"/>
    <property type="match status" value="2"/>
</dbReference>
<keyword evidence="13" id="KW-0539">Nucleus</keyword>
<evidence type="ECO:0000259" key="16">
    <source>
        <dbReference type="SMART" id="SM00731"/>
    </source>
</evidence>
<evidence type="ECO:0000256" key="2">
    <source>
        <dbReference type="ARBA" id="ARBA00004286"/>
    </source>
</evidence>
<proteinExistence type="inferred from homology"/>
<dbReference type="Pfam" id="PF10263">
    <property type="entry name" value="SprT-like"/>
    <property type="match status" value="1"/>
</dbReference>
<accession>A0AAW1DDA8</accession>
<dbReference type="GO" id="GO:0031593">
    <property type="term" value="F:polyubiquitin modification-dependent protein binding"/>
    <property type="evidence" value="ECO:0007669"/>
    <property type="project" value="TreeGrafter"/>
</dbReference>
<dbReference type="GO" id="GO:0005694">
    <property type="term" value="C:chromosome"/>
    <property type="evidence" value="ECO:0007669"/>
    <property type="project" value="UniProtKB-SubCell"/>
</dbReference>
<dbReference type="InterPro" id="IPR044245">
    <property type="entry name" value="Spartan"/>
</dbReference>
<dbReference type="Pfam" id="PF22934">
    <property type="entry name" value="SPRTN_ZBD"/>
    <property type="match status" value="1"/>
</dbReference>